<dbReference type="SUPFAM" id="SSF101386">
    <property type="entry name" value="all-alpha NTP pyrophosphatases"/>
    <property type="match status" value="1"/>
</dbReference>
<dbReference type="Gene3D" id="1.10.287.1080">
    <property type="entry name" value="MazG-like"/>
    <property type="match status" value="1"/>
</dbReference>
<gene>
    <name evidence="2" type="ORF">ACFSJT_14000</name>
</gene>
<dbReference type="RefSeq" id="WP_378320915.1">
    <property type="nucleotide sequence ID" value="NZ_JBHUHY010000015.1"/>
</dbReference>
<evidence type="ECO:0000313" key="3">
    <source>
        <dbReference type="Proteomes" id="UP001597344"/>
    </source>
</evidence>
<dbReference type="Proteomes" id="UP001597344">
    <property type="component" value="Unassembled WGS sequence"/>
</dbReference>
<dbReference type="InterPro" id="IPR004518">
    <property type="entry name" value="MazG-like_dom"/>
</dbReference>
<dbReference type="PANTHER" id="PTHR42692:SF2">
    <property type="entry name" value="IG HYPOTHETICAL 16995"/>
    <property type="match status" value="1"/>
</dbReference>
<protein>
    <submittedName>
        <fullName evidence="2">MazG nucleotide pyrophosphohydrolase domain-containing protein</fullName>
    </submittedName>
</protein>
<sequence length="104" mass="12099">MERNSIQELVKDFVLKNKYETTIEIRMLDLLSELGELSKELIISSNYGKLEISTEEKIKDEFGDVLFSLICIANLLEINMEQQIIKTLDKYKKRLITKGRISSN</sequence>
<name>A0ABW5B0Q3_9FLAO</name>
<reference evidence="3" key="1">
    <citation type="journal article" date="2019" name="Int. J. Syst. Evol. Microbiol.">
        <title>The Global Catalogue of Microorganisms (GCM) 10K type strain sequencing project: providing services to taxonomists for standard genome sequencing and annotation.</title>
        <authorList>
            <consortium name="The Broad Institute Genomics Platform"/>
            <consortium name="The Broad Institute Genome Sequencing Center for Infectious Disease"/>
            <person name="Wu L."/>
            <person name="Ma J."/>
        </authorList>
    </citation>
    <scope>NUCLEOTIDE SEQUENCE [LARGE SCALE GENOMIC DNA]</scope>
    <source>
        <strain evidence="3">DT92</strain>
    </source>
</reference>
<keyword evidence="3" id="KW-1185">Reference proteome</keyword>
<comment type="caution">
    <text evidence="2">The sequence shown here is derived from an EMBL/GenBank/DDBJ whole genome shotgun (WGS) entry which is preliminary data.</text>
</comment>
<feature type="domain" description="NTP pyrophosphohydrolase MazG-like" evidence="1">
    <location>
        <begin position="27"/>
        <end position="94"/>
    </location>
</feature>
<organism evidence="2 3">
    <name type="scientific">Aquimarina celericrescens</name>
    <dbReference type="NCBI Taxonomy" id="1964542"/>
    <lineage>
        <taxon>Bacteria</taxon>
        <taxon>Pseudomonadati</taxon>
        <taxon>Bacteroidota</taxon>
        <taxon>Flavobacteriia</taxon>
        <taxon>Flavobacteriales</taxon>
        <taxon>Flavobacteriaceae</taxon>
        <taxon>Aquimarina</taxon>
    </lineage>
</organism>
<dbReference type="InterPro" id="IPR047046">
    <property type="entry name" value="YpjD/YvdC"/>
</dbReference>
<evidence type="ECO:0000259" key="1">
    <source>
        <dbReference type="Pfam" id="PF03819"/>
    </source>
</evidence>
<evidence type="ECO:0000313" key="2">
    <source>
        <dbReference type="EMBL" id="MFD2187912.1"/>
    </source>
</evidence>
<accession>A0ABW5B0Q3</accession>
<dbReference type="PANTHER" id="PTHR42692">
    <property type="entry name" value="NUCLEOTIDE PYROPHOSPHOHYDROLASE"/>
    <property type="match status" value="1"/>
</dbReference>
<dbReference type="EMBL" id="JBHUHY010000015">
    <property type="protein sequence ID" value="MFD2187912.1"/>
    <property type="molecule type" value="Genomic_DNA"/>
</dbReference>
<dbReference type="Pfam" id="PF03819">
    <property type="entry name" value="MazG"/>
    <property type="match status" value="1"/>
</dbReference>
<proteinExistence type="predicted"/>